<protein>
    <submittedName>
        <fullName evidence="3">Uncharacterized protein</fullName>
    </submittedName>
</protein>
<evidence type="ECO:0000313" key="4">
    <source>
        <dbReference type="Proteomes" id="UP000077266"/>
    </source>
</evidence>
<dbReference type="EMBL" id="KV426020">
    <property type="protein sequence ID" value="KZV91799.1"/>
    <property type="molecule type" value="Genomic_DNA"/>
</dbReference>
<evidence type="ECO:0000256" key="1">
    <source>
        <dbReference type="SAM" id="MobiDB-lite"/>
    </source>
</evidence>
<dbReference type="Proteomes" id="UP000077266">
    <property type="component" value="Unassembled WGS sequence"/>
</dbReference>
<feature type="compositionally biased region" description="Low complexity" evidence="1">
    <location>
        <begin position="96"/>
        <end position="107"/>
    </location>
</feature>
<evidence type="ECO:0000256" key="2">
    <source>
        <dbReference type="SAM" id="SignalP"/>
    </source>
</evidence>
<dbReference type="AlphaFoldDB" id="A0A166AH20"/>
<feature type="compositionally biased region" description="Low complexity" evidence="1">
    <location>
        <begin position="56"/>
        <end position="75"/>
    </location>
</feature>
<organism evidence="3 4">
    <name type="scientific">Exidia glandulosa HHB12029</name>
    <dbReference type="NCBI Taxonomy" id="1314781"/>
    <lineage>
        <taxon>Eukaryota</taxon>
        <taxon>Fungi</taxon>
        <taxon>Dikarya</taxon>
        <taxon>Basidiomycota</taxon>
        <taxon>Agaricomycotina</taxon>
        <taxon>Agaricomycetes</taxon>
        <taxon>Auriculariales</taxon>
        <taxon>Exidiaceae</taxon>
        <taxon>Exidia</taxon>
    </lineage>
</organism>
<feature type="chain" id="PRO_5007870621" evidence="2">
    <location>
        <begin position="19"/>
        <end position="379"/>
    </location>
</feature>
<keyword evidence="2" id="KW-0732">Signal</keyword>
<gene>
    <name evidence="3" type="ORF">EXIGLDRAFT_87203</name>
</gene>
<name>A0A166AH20_EXIGL</name>
<sequence length="379" mass="40567">MAGVTLSILLARATLVVTVSISATAPSPSAPRAYSAVRTANGQRRSTSVARSRRNSSPTSTAVSPDSSTPSASATRRTVCSRLRTMRSRTRCVIMGSPCPSRRPSGARARRRHSSRASSPRRQARQARCPARATPSRATLRACLASTIVRARARARTPRDTLRRTERGARAMCVPPYTEPAADARTQPYLHPHANPAFVGKGLTIPGVNNNEGGFIAHAHTHSAPVLRITTANEDENESDGFATSGYSSYGYDTPSPASSAYDLPPQSPYPTTPNSPFLSAPASPYIQNHGPTMTSSVFDVPSSPVKNAAVFNHSPFKSEVDLHPSPFLPTYAGSSNSSPSLYDQPNFTFTNNTNDSMLLGMSGSLFGAEERDEMKVEM</sequence>
<evidence type="ECO:0000313" key="3">
    <source>
        <dbReference type="EMBL" id="KZV91799.1"/>
    </source>
</evidence>
<feature type="region of interest" description="Disordered" evidence="1">
    <location>
        <begin position="91"/>
        <end position="135"/>
    </location>
</feature>
<dbReference type="InParanoid" id="A0A166AH20"/>
<feature type="compositionally biased region" description="Polar residues" evidence="1">
    <location>
        <begin position="38"/>
        <end position="50"/>
    </location>
</feature>
<feature type="compositionally biased region" description="Low complexity" evidence="1">
    <location>
        <begin position="116"/>
        <end position="133"/>
    </location>
</feature>
<proteinExistence type="predicted"/>
<feature type="region of interest" description="Disordered" evidence="1">
    <location>
        <begin position="25"/>
        <end position="79"/>
    </location>
</feature>
<reference evidence="3 4" key="1">
    <citation type="journal article" date="2016" name="Mol. Biol. Evol.">
        <title>Comparative Genomics of Early-Diverging Mushroom-Forming Fungi Provides Insights into the Origins of Lignocellulose Decay Capabilities.</title>
        <authorList>
            <person name="Nagy L.G."/>
            <person name="Riley R."/>
            <person name="Tritt A."/>
            <person name="Adam C."/>
            <person name="Daum C."/>
            <person name="Floudas D."/>
            <person name="Sun H."/>
            <person name="Yadav J.S."/>
            <person name="Pangilinan J."/>
            <person name="Larsson K.H."/>
            <person name="Matsuura K."/>
            <person name="Barry K."/>
            <person name="Labutti K."/>
            <person name="Kuo R."/>
            <person name="Ohm R.A."/>
            <person name="Bhattacharya S.S."/>
            <person name="Shirouzu T."/>
            <person name="Yoshinaga Y."/>
            <person name="Martin F.M."/>
            <person name="Grigoriev I.V."/>
            <person name="Hibbett D.S."/>
        </authorList>
    </citation>
    <scope>NUCLEOTIDE SEQUENCE [LARGE SCALE GENOMIC DNA]</scope>
    <source>
        <strain evidence="3 4">HHB12029</strain>
    </source>
</reference>
<keyword evidence="4" id="KW-1185">Reference proteome</keyword>
<feature type="signal peptide" evidence="2">
    <location>
        <begin position="1"/>
        <end position="18"/>
    </location>
</feature>
<feature type="compositionally biased region" description="Low complexity" evidence="1">
    <location>
        <begin position="25"/>
        <end position="36"/>
    </location>
</feature>
<accession>A0A166AH20</accession>